<proteinExistence type="predicted"/>
<evidence type="ECO:0000256" key="1">
    <source>
        <dbReference type="SAM" id="MobiDB-lite"/>
    </source>
</evidence>
<protein>
    <submittedName>
        <fullName evidence="2">Uncharacterized protein</fullName>
    </submittedName>
</protein>
<name>A0A7J9C1R7_GOSGO</name>
<gene>
    <name evidence="2" type="ORF">Gogos_015396</name>
</gene>
<evidence type="ECO:0000313" key="2">
    <source>
        <dbReference type="EMBL" id="MBA0742328.1"/>
    </source>
</evidence>
<dbReference type="AlphaFoldDB" id="A0A7J9C1R7"/>
<organism evidence="2 3">
    <name type="scientific">Gossypium gossypioides</name>
    <name type="common">Mexican cotton</name>
    <name type="synonym">Selera gossypioides</name>
    <dbReference type="NCBI Taxonomy" id="34282"/>
    <lineage>
        <taxon>Eukaryota</taxon>
        <taxon>Viridiplantae</taxon>
        <taxon>Streptophyta</taxon>
        <taxon>Embryophyta</taxon>
        <taxon>Tracheophyta</taxon>
        <taxon>Spermatophyta</taxon>
        <taxon>Magnoliopsida</taxon>
        <taxon>eudicotyledons</taxon>
        <taxon>Gunneridae</taxon>
        <taxon>Pentapetalae</taxon>
        <taxon>rosids</taxon>
        <taxon>malvids</taxon>
        <taxon>Malvales</taxon>
        <taxon>Malvaceae</taxon>
        <taxon>Malvoideae</taxon>
        <taxon>Gossypium</taxon>
    </lineage>
</organism>
<comment type="caution">
    <text evidence="2">The sequence shown here is derived from an EMBL/GenBank/DDBJ whole genome shotgun (WGS) entry which is preliminary data.</text>
</comment>
<dbReference type="EMBL" id="JABEZY010000007">
    <property type="protein sequence ID" value="MBA0742328.1"/>
    <property type="molecule type" value="Genomic_DNA"/>
</dbReference>
<feature type="non-terminal residue" evidence="2">
    <location>
        <position position="151"/>
    </location>
</feature>
<evidence type="ECO:0000313" key="3">
    <source>
        <dbReference type="Proteomes" id="UP000593579"/>
    </source>
</evidence>
<dbReference type="Proteomes" id="UP000593579">
    <property type="component" value="Unassembled WGS sequence"/>
</dbReference>
<sequence length="151" mass="17913">MRMRRWLLVREVMMMASGEGGDDDLEFQEGDINRFVVNGTPTIDFSNRIQRILFKKVETTIILKLKYGHTKEIYPSKEQRSTKMKERMESALDKAEDGEEGVRYDPWMVVEKKFGEIQWSLQIGLRNLKEFGDKRVKDKIKKRKGLRKNLR</sequence>
<accession>A0A7J9C1R7</accession>
<reference evidence="2 3" key="1">
    <citation type="journal article" date="2019" name="Genome Biol. Evol.">
        <title>Insights into the evolution of the New World diploid cottons (Gossypium, subgenus Houzingenia) based on genome sequencing.</title>
        <authorList>
            <person name="Grover C.E."/>
            <person name="Arick M.A. 2nd"/>
            <person name="Thrash A."/>
            <person name="Conover J.L."/>
            <person name="Sanders W.S."/>
            <person name="Peterson D.G."/>
            <person name="Frelichowski J.E."/>
            <person name="Scheffler J.A."/>
            <person name="Scheffler B.E."/>
            <person name="Wendel J.F."/>
        </authorList>
    </citation>
    <scope>NUCLEOTIDE SEQUENCE [LARGE SCALE GENOMIC DNA]</scope>
    <source>
        <strain evidence="2">5</strain>
        <tissue evidence="2">Leaf</tissue>
    </source>
</reference>
<keyword evidence="3" id="KW-1185">Reference proteome</keyword>
<feature type="region of interest" description="Disordered" evidence="1">
    <location>
        <begin position="77"/>
        <end position="99"/>
    </location>
</feature>